<feature type="active site" description="Proton acceptor" evidence="4">
    <location>
        <position position="168"/>
    </location>
</feature>
<dbReference type="Pfam" id="PF02146">
    <property type="entry name" value="SIR2"/>
    <property type="match status" value="1"/>
</dbReference>
<keyword evidence="2" id="KW-0808">Transferase</keyword>
<name>A0A507EFA1_9FUNG</name>
<evidence type="ECO:0000313" key="7">
    <source>
        <dbReference type="EMBL" id="TPX62085.1"/>
    </source>
</evidence>
<dbReference type="STRING" id="109895.A0A507EFA1"/>
<evidence type="ECO:0000256" key="4">
    <source>
        <dbReference type="PROSITE-ProRule" id="PRU00236"/>
    </source>
</evidence>
<dbReference type="PANTHER" id="PTHR11085">
    <property type="entry name" value="NAD-DEPENDENT PROTEIN DEACYLASE SIRTUIN-5, MITOCHONDRIAL-RELATED"/>
    <property type="match status" value="1"/>
</dbReference>
<dbReference type="Gene3D" id="3.40.50.1220">
    <property type="entry name" value="TPP-binding domain"/>
    <property type="match status" value="1"/>
</dbReference>
<dbReference type="InterPro" id="IPR050134">
    <property type="entry name" value="NAD-dep_sirtuin_deacylases"/>
</dbReference>
<dbReference type="GO" id="GO:0046872">
    <property type="term" value="F:metal ion binding"/>
    <property type="evidence" value="ECO:0007669"/>
    <property type="project" value="UniProtKB-KW"/>
</dbReference>
<feature type="binding site" evidence="4">
    <location>
        <position position="179"/>
    </location>
    <ligand>
        <name>Zn(2+)</name>
        <dbReference type="ChEBI" id="CHEBI:29105"/>
    </ligand>
</feature>
<keyword evidence="4" id="KW-0862">Zinc</keyword>
<evidence type="ECO:0000256" key="2">
    <source>
        <dbReference type="ARBA" id="ARBA00022679"/>
    </source>
</evidence>
<dbReference type="GO" id="GO:0005634">
    <property type="term" value="C:nucleus"/>
    <property type="evidence" value="ECO:0007669"/>
    <property type="project" value="TreeGrafter"/>
</dbReference>
<feature type="domain" description="Deacetylase sirtuin-type" evidence="6">
    <location>
        <begin position="2"/>
        <end position="328"/>
    </location>
</feature>
<feature type="binding site" evidence="4">
    <location>
        <position position="204"/>
    </location>
    <ligand>
        <name>Zn(2+)</name>
        <dbReference type="ChEBI" id="CHEBI:29105"/>
    </ligand>
</feature>
<evidence type="ECO:0000256" key="5">
    <source>
        <dbReference type="SAM" id="MobiDB-lite"/>
    </source>
</evidence>
<feature type="binding site" evidence="4">
    <location>
        <position position="176"/>
    </location>
    <ligand>
        <name>Zn(2+)</name>
        <dbReference type="ChEBI" id="CHEBI:29105"/>
    </ligand>
</feature>
<protein>
    <recommendedName>
        <fullName evidence="6">Deacetylase sirtuin-type domain-containing protein</fullName>
    </recommendedName>
</protein>
<evidence type="ECO:0000313" key="8">
    <source>
        <dbReference type="Proteomes" id="UP000318582"/>
    </source>
</evidence>
<evidence type="ECO:0000256" key="1">
    <source>
        <dbReference type="ARBA" id="ARBA00006924"/>
    </source>
</evidence>
<feature type="region of interest" description="Disordered" evidence="5">
    <location>
        <begin position="480"/>
        <end position="555"/>
    </location>
</feature>
<evidence type="ECO:0000259" key="6">
    <source>
        <dbReference type="PROSITE" id="PS50305"/>
    </source>
</evidence>
<dbReference type="Proteomes" id="UP000318582">
    <property type="component" value="Unassembled WGS sequence"/>
</dbReference>
<feature type="region of interest" description="Disordered" evidence="5">
    <location>
        <begin position="374"/>
        <end position="405"/>
    </location>
</feature>
<reference evidence="7 8" key="1">
    <citation type="journal article" date="2019" name="Sci. Rep.">
        <title>Comparative genomics of chytrid fungi reveal insights into the obligate biotrophic and pathogenic lifestyle of Synchytrium endobioticum.</title>
        <authorList>
            <person name="van de Vossenberg B.T.L.H."/>
            <person name="Warris S."/>
            <person name="Nguyen H.D.T."/>
            <person name="van Gent-Pelzer M.P.E."/>
            <person name="Joly D.L."/>
            <person name="van de Geest H.C."/>
            <person name="Bonants P.J.M."/>
            <person name="Smith D.S."/>
            <person name="Levesque C.A."/>
            <person name="van der Lee T.A.J."/>
        </authorList>
    </citation>
    <scope>NUCLEOTIDE SEQUENCE [LARGE SCALE GENOMIC DNA]</scope>
    <source>
        <strain evidence="7 8">CBS 809.83</strain>
    </source>
</reference>
<dbReference type="PANTHER" id="PTHR11085:SF8">
    <property type="entry name" value="NAD-DEPENDENT HISTONE DEACETYLASE HST3"/>
    <property type="match status" value="1"/>
</dbReference>
<feature type="binding site" evidence="4">
    <location>
        <position position="201"/>
    </location>
    <ligand>
        <name>Zn(2+)</name>
        <dbReference type="ChEBI" id="CHEBI:29105"/>
    </ligand>
</feature>
<dbReference type="GO" id="GO:0017136">
    <property type="term" value="F:histone deacetylase activity, NAD-dependent"/>
    <property type="evidence" value="ECO:0007669"/>
    <property type="project" value="TreeGrafter"/>
</dbReference>
<dbReference type="AlphaFoldDB" id="A0A507EFA1"/>
<keyword evidence="8" id="KW-1185">Reference proteome</keyword>
<dbReference type="Gene3D" id="3.30.1600.10">
    <property type="entry name" value="SIR2/SIRT2 'Small Domain"/>
    <property type="match status" value="1"/>
</dbReference>
<accession>A0A507EFA1</accession>
<dbReference type="InterPro" id="IPR026591">
    <property type="entry name" value="Sirtuin_cat_small_dom_sf"/>
</dbReference>
<evidence type="ECO:0000256" key="3">
    <source>
        <dbReference type="ARBA" id="ARBA00023027"/>
    </source>
</evidence>
<organism evidence="7 8">
    <name type="scientific">Powellomyces hirtus</name>
    <dbReference type="NCBI Taxonomy" id="109895"/>
    <lineage>
        <taxon>Eukaryota</taxon>
        <taxon>Fungi</taxon>
        <taxon>Fungi incertae sedis</taxon>
        <taxon>Chytridiomycota</taxon>
        <taxon>Chytridiomycota incertae sedis</taxon>
        <taxon>Chytridiomycetes</taxon>
        <taxon>Spizellomycetales</taxon>
        <taxon>Powellomycetaceae</taxon>
        <taxon>Powellomyces</taxon>
    </lineage>
</organism>
<keyword evidence="3" id="KW-0520">NAD</keyword>
<comment type="similarity">
    <text evidence="1">Belongs to the sirtuin family. Class I subfamily.</text>
</comment>
<proteinExistence type="inferred from homology"/>
<comment type="caution">
    <text evidence="7">The sequence shown here is derived from an EMBL/GenBank/DDBJ whole genome shotgun (WGS) entry which is preliminary data.</text>
</comment>
<dbReference type="GO" id="GO:0070403">
    <property type="term" value="F:NAD+ binding"/>
    <property type="evidence" value="ECO:0007669"/>
    <property type="project" value="InterPro"/>
</dbReference>
<dbReference type="InterPro" id="IPR026590">
    <property type="entry name" value="Ssirtuin_cat_dom"/>
</dbReference>
<sequence>MTIRFSLQDSEAADPIGKVAAALHRTRRCVVVTGAGISVSGGIPVSLQRVGTLLAWECTFPDDFRSADGLYNLVKAKYPTAVVKGKDLFDAALFRDPTSTSLFYTFMAELKTVVSRAEITPTHRFVKQLDVDHKLLRCYTQNIDGLELRLEMSSDLNDKQAARIVQLHGDLDNVICTMCKSKYPFDDPKSEFFREGSPPPCPECQIMQTVRIVAGKRSVTVGTLRPNIVLYNEHHAKGEQIAGLTAYDVKKRPDLLIVMGTSLKVVGIKRLVKDLAKSVHETKNGIVVFVNNTEVGKEWDGIFDYHIVGATDDVVTRLNVEVKCLQTAADARHKRLAEKKETKGLKETTSRPSEVIKVEVEDMVEVDIISLDDPRKREAKGQGGRQSKKRKTIEKDDGDTVVSLPSMPSLFREESGVTENGAGTTKNMHVEVEIVVRPTLAAGADTTLKDKPKAWRKTMKAAIDRNQTTLLAKATQPSVQRAKASASKTKAKKTAESKASVQTTLSSLGLRSTKPRLTNNSQCAALGNPYEKSTPTMKRKSARLNARAAETPIEA</sequence>
<keyword evidence="4" id="KW-0479">Metal-binding</keyword>
<dbReference type="SUPFAM" id="SSF52467">
    <property type="entry name" value="DHS-like NAD/FAD-binding domain"/>
    <property type="match status" value="1"/>
</dbReference>
<dbReference type="InterPro" id="IPR003000">
    <property type="entry name" value="Sirtuin"/>
</dbReference>
<dbReference type="EMBL" id="QEAQ01000004">
    <property type="protein sequence ID" value="TPX62085.1"/>
    <property type="molecule type" value="Genomic_DNA"/>
</dbReference>
<dbReference type="PROSITE" id="PS50305">
    <property type="entry name" value="SIRTUIN"/>
    <property type="match status" value="1"/>
</dbReference>
<gene>
    <name evidence="7" type="ORF">PhCBS80983_g00730</name>
</gene>
<dbReference type="InterPro" id="IPR029035">
    <property type="entry name" value="DHS-like_NAD/FAD-binding_dom"/>
</dbReference>
<feature type="compositionally biased region" description="Polar residues" evidence="5">
    <location>
        <begin position="501"/>
        <end position="523"/>
    </location>
</feature>